<feature type="region of interest" description="Disordered" evidence="1">
    <location>
        <begin position="1"/>
        <end position="31"/>
    </location>
</feature>
<protein>
    <recommendedName>
        <fullName evidence="2">NACHT N-terminal Helical domain-containing protein</fullName>
    </recommendedName>
</protein>
<dbReference type="EMBL" id="BNDX01000008">
    <property type="protein sequence ID" value="GHI31767.1"/>
    <property type="molecule type" value="Genomic_DNA"/>
</dbReference>
<feature type="region of interest" description="Disordered" evidence="1">
    <location>
        <begin position="118"/>
        <end position="257"/>
    </location>
</feature>
<dbReference type="InterPro" id="IPR054547">
    <property type="entry name" value="NNH1"/>
</dbReference>
<organism evidence="3 4">
    <name type="scientific">Streptomyces daghestanicus</name>
    <dbReference type="NCBI Taxonomy" id="66885"/>
    <lineage>
        <taxon>Bacteria</taxon>
        <taxon>Bacillati</taxon>
        <taxon>Actinomycetota</taxon>
        <taxon>Actinomycetes</taxon>
        <taxon>Kitasatosporales</taxon>
        <taxon>Streptomycetaceae</taxon>
        <taxon>Streptomyces</taxon>
    </lineage>
</organism>
<accession>A0ABQ3Q3B9</accession>
<dbReference type="Pfam" id="PF22733">
    <property type="entry name" value="NNH1"/>
    <property type="match status" value="1"/>
</dbReference>
<sequence length="359" mass="37874">MSRPPGRGHRSRPRPCAPGRRRAGGTVPQHGGRGAVHLLDSACLHVPDFFTRRSSFVARAFFEQQRQFDELIRRTDLLAARPASRAAEDAAFEQRYADYLEAKHGRLTVHGIDLHHGGDRPLGTACPGLAGTHRGEHASPSASGLPGGTPAPPAPRGPSTVPWPGTTGSRCAGTPVPGRPRSSSGAPVTTARQERLTGALAPLIPSAGPGGGPARTGGRRGGPHGRSAGRGRGACVPHAFPPSPQPRGPQSARGHWSDFDTESYAEEIARPLLDTPETTLVVRSPEELAALGRLGGHPRVGLDGDFAPERTLAALGGDRLESLSPRRNPLRDLSPLAGCRNPVLRVPRRLPRASGPWSR</sequence>
<keyword evidence="4" id="KW-1185">Reference proteome</keyword>
<feature type="domain" description="NACHT N-terminal Helical" evidence="2">
    <location>
        <begin position="37"/>
        <end position="79"/>
    </location>
</feature>
<gene>
    <name evidence="3" type="ORF">Sdagh_34970</name>
</gene>
<feature type="compositionally biased region" description="Polar residues" evidence="1">
    <location>
        <begin position="181"/>
        <end position="191"/>
    </location>
</feature>
<evidence type="ECO:0000313" key="4">
    <source>
        <dbReference type="Proteomes" id="UP001052655"/>
    </source>
</evidence>
<name>A0ABQ3Q3B9_9ACTN</name>
<evidence type="ECO:0000313" key="3">
    <source>
        <dbReference type="EMBL" id="GHI31767.1"/>
    </source>
</evidence>
<dbReference type="Proteomes" id="UP001052655">
    <property type="component" value="Unassembled WGS sequence"/>
</dbReference>
<comment type="caution">
    <text evidence="3">The sequence shown here is derived from an EMBL/GenBank/DDBJ whole genome shotgun (WGS) entry which is preliminary data.</text>
</comment>
<feature type="compositionally biased region" description="Basic residues" evidence="1">
    <location>
        <begin position="1"/>
        <end position="23"/>
    </location>
</feature>
<evidence type="ECO:0000259" key="2">
    <source>
        <dbReference type="Pfam" id="PF22733"/>
    </source>
</evidence>
<feature type="compositionally biased region" description="Basic residues" evidence="1">
    <location>
        <begin position="217"/>
        <end position="229"/>
    </location>
</feature>
<feature type="compositionally biased region" description="Low complexity" evidence="1">
    <location>
        <begin position="198"/>
        <end position="207"/>
    </location>
</feature>
<proteinExistence type="predicted"/>
<dbReference type="RefSeq" id="WP_373301896.1">
    <property type="nucleotide sequence ID" value="NZ_BMTC01000006.1"/>
</dbReference>
<evidence type="ECO:0000256" key="1">
    <source>
        <dbReference type="SAM" id="MobiDB-lite"/>
    </source>
</evidence>
<reference evidence="3" key="1">
    <citation type="submission" date="2024-05" db="EMBL/GenBank/DDBJ databases">
        <title>Whole genome shotgun sequence of Streptomyces daghestanicus NBRC 12762.</title>
        <authorList>
            <person name="Komaki H."/>
            <person name="Tamura T."/>
        </authorList>
    </citation>
    <scope>NUCLEOTIDE SEQUENCE</scope>
    <source>
        <strain evidence="3">NBRC 12762</strain>
    </source>
</reference>